<dbReference type="VEuPathDB" id="FungiDB:PSHT_13376"/>
<dbReference type="Proteomes" id="UP000238274">
    <property type="component" value="Unassembled WGS sequence"/>
</dbReference>
<dbReference type="PANTHER" id="PTHR33069:SF3">
    <property type="entry name" value="DYNEIN HEAVY CHAIN TAIL DOMAIN-CONTAINING PROTEIN"/>
    <property type="match status" value="1"/>
</dbReference>
<organism evidence="1 2">
    <name type="scientific">Puccinia striiformis</name>
    <dbReference type="NCBI Taxonomy" id="27350"/>
    <lineage>
        <taxon>Eukaryota</taxon>
        <taxon>Fungi</taxon>
        <taxon>Dikarya</taxon>
        <taxon>Basidiomycota</taxon>
        <taxon>Pucciniomycotina</taxon>
        <taxon>Pucciniomycetes</taxon>
        <taxon>Pucciniales</taxon>
        <taxon>Pucciniaceae</taxon>
        <taxon>Puccinia</taxon>
    </lineage>
</organism>
<dbReference type="VEuPathDB" id="FungiDB:PSTT_00534"/>
<sequence>MFTKPPATQNGWVCGKRHVDPGGTVILQPASIPPQPLEKTFPFTPQPSVSMEPLAPLVKAFRSSNADGKSEQEYQEMATKASRLLARRAQNNYERIVDCSFSASELEEVELFERRHEIPPKLKRIVFPALKERIRLLSLALNPYHSPEKDTKTRYDAIIDNLVTLDESLKQVGLSIVSIWITQQPERADNYIECISYSRASCITKRLQQHASQFPAFLTACDIFFNDFSYTNSSLSDPSTNQKWDRITELTEKSISYIDPIIQWLEVPLLDLTKQDWELAIIPIESILSRILPPTRLNSTRYYDDTSLDSYDTKDSLFASDKTFGHFVRAAIPISRWMQIYFGKLCRPDNRRPLIFARPSMSMDDDRLKLLVKYTDQIEDSISAFAGLLTRYRPGRKEAVRVVADLLGGFIRASNVLEEYWDSLRDSNDPRVNQESIGDARRWLDCWTAAFFVAARNAMDVTAFEYTWPPVVKMEDSSPDIEMDVSADEDAAMDE</sequence>
<reference evidence="1 2" key="1">
    <citation type="submission" date="2017-12" db="EMBL/GenBank/DDBJ databases">
        <title>Gene loss provides genomic basis for host adaptation in cereal stripe rust fungi.</title>
        <authorList>
            <person name="Xia C."/>
        </authorList>
    </citation>
    <scope>NUCLEOTIDE SEQUENCE [LARGE SCALE GENOMIC DNA]</scope>
    <source>
        <strain evidence="1 2">93TX-2</strain>
    </source>
</reference>
<keyword evidence="2" id="KW-1185">Reference proteome</keyword>
<proteinExistence type="predicted"/>
<reference evidence="2" key="3">
    <citation type="journal article" date="2018" name="Mol. Plant Microbe Interact.">
        <title>Genome sequence resources for the wheat stripe rust pathogen (Puccinia striiformis f. sp. tritici) and the barley stripe rust pathogen (Puccinia striiformis f. sp. hordei).</title>
        <authorList>
            <person name="Xia C."/>
            <person name="Wang M."/>
            <person name="Yin C."/>
            <person name="Cornejo O.E."/>
            <person name="Hulbert S.H."/>
            <person name="Chen X."/>
        </authorList>
    </citation>
    <scope>NUCLEOTIDE SEQUENCE [LARGE SCALE GENOMIC DNA]</scope>
    <source>
        <strain evidence="2">93TX-2</strain>
    </source>
</reference>
<dbReference type="AlphaFoldDB" id="A0A2S4URF5"/>
<accession>A0A2S4URF5</accession>
<evidence type="ECO:0000313" key="2">
    <source>
        <dbReference type="Proteomes" id="UP000238274"/>
    </source>
</evidence>
<dbReference type="EMBL" id="PKSM01000265">
    <property type="protein sequence ID" value="POV99801.1"/>
    <property type="molecule type" value="Genomic_DNA"/>
</dbReference>
<reference evidence="2" key="2">
    <citation type="journal article" date="2018" name="BMC Genomics">
        <title>Genomic insights into host adaptation between the wheat stripe rust pathogen (Puccinia striiformis f. sp. tritici) and the barley stripe rust pathogen (Puccinia striiformis f. sp. hordei).</title>
        <authorList>
            <person name="Xia C."/>
            <person name="Wang M."/>
            <person name="Yin C."/>
            <person name="Cornejo O.E."/>
            <person name="Hulbert S.H."/>
            <person name="Chen X."/>
        </authorList>
    </citation>
    <scope>NUCLEOTIDE SEQUENCE [LARGE SCALE GENOMIC DNA]</scope>
    <source>
        <strain evidence="2">93TX-2</strain>
    </source>
</reference>
<evidence type="ECO:0000313" key="1">
    <source>
        <dbReference type="EMBL" id="POV99801.1"/>
    </source>
</evidence>
<dbReference type="PANTHER" id="PTHR33069">
    <property type="entry name" value="CHROMOSOME 7, WHOLE GENOME SHOTGUN SEQUENCE-RELATED"/>
    <property type="match status" value="1"/>
</dbReference>
<comment type="caution">
    <text evidence="1">The sequence shown here is derived from an EMBL/GenBank/DDBJ whole genome shotgun (WGS) entry which is preliminary data.</text>
</comment>
<name>A0A2S4URF5_9BASI</name>
<protein>
    <submittedName>
        <fullName evidence="1">Uncharacterized protein</fullName>
    </submittedName>
</protein>
<gene>
    <name evidence="1" type="ORF">PSHT_13376</name>
</gene>